<feature type="signal peptide" evidence="1">
    <location>
        <begin position="1"/>
        <end position="23"/>
    </location>
</feature>
<organism evidence="2 3">
    <name type="scientific">Sphingomonas oligophenolica</name>
    <dbReference type="NCBI Taxonomy" id="301154"/>
    <lineage>
        <taxon>Bacteria</taxon>
        <taxon>Pseudomonadati</taxon>
        <taxon>Pseudomonadota</taxon>
        <taxon>Alphaproteobacteria</taxon>
        <taxon>Sphingomonadales</taxon>
        <taxon>Sphingomonadaceae</taxon>
        <taxon>Sphingomonas</taxon>
    </lineage>
</organism>
<dbReference type="Proteomes" id="UP001419910">
    <property type="component" value="Unassembled WGS sequence"/>
</dbReference>
<dbReference type="NCBIfam" id="NF047637">
    <property type="entry name" value="lipo_CC0125"/>
    <property type="match status" value="1"/>
</dbReference>
<feature type="chain" id="PRO_5046710101" description="DUF4136 domain-containing protein" evidence="1">
    <location>
        <begin position="24"/>
        <end position="193"/>
    </location>
</feature>
<keyword evidence="1" id="KW-0732">Signal</keyword>
<accession>A0ABU9Y4K3</accession>
<comment type="caution">
    <text evidence="2">The sequence shown here is derived from an EMBL/GenBank/DDBJ whole genome shotgun (WGS) entry which is preliminary data.</text>
</comment>
<reference evidence="2 3" key="1">
    <citation type="submission" date="2024-05" db="EMBL/GenBank/DDBJ databases">
        <authorList>
            <person name="Liu Q."/>
            <person name="Xin Y.-H."/>
        </authorList>
    </citation>
    <scope>NUCLEOTIDE SEQUENCE [LARGE SCALE GENOMIC DNA]</scope>
    <source>
        <strain evidence="2 3">CGMCC 1.10181</strain>
    </source>
</reference>
<gene>
    <name evidence="2" type="ORF">ABC974_13835</name>
</gene>
<sequence>MRYKNLRRVAAAALLSTGLLVMAGCATESTYGPATGRGFERSGYSDRMIEPNRFSVSFAGNSYTSRDTVERYLLYRAAELTVQQGFDYFILVDRNTDKRTRTYATPTFEPGPYGYGYWGPTWRYRGRGFGWRYWDPYFGDPFWDRSVDINTVDKYEASAEIVMGHGPKPTDNVRAFDARQVMSNLGPSIVMPK</sequence>
<protein>
    <recommendedName>
        <fullName evidence="4">DUF4136 domain-containing protein</fullName>
    </recommendedName>
</protein>
<dbReference type="PROSITE" id="PS51257">
    <property type="entry name" value="PROKAR_LIPOPROTEIN"/>
    <property type="match status" value="1"/>
</dbReference>
<evidence type="ECO:0000256" key="1">
    <source>
        <dbReference type="SAM" id="SignalP"/>
    </source>
</evidence>
<dbReference type="EMBL" id="JBDIME010000011">
    <property type="protein sequence ID" value="MEN2790716.1"/>
    <property type="molecule type" value="Genomic_DNA"/>
</dbReference>
<name>A0ABU9Y4K3_9SPHN</name>
<evidence type="ECO:0000313" key="3">
    <source>
        <dbReference type="Proteomes" id="UP001419910"/>
    </source>
</evidence>
<evidence type="ECO:0008006" key="4">
    <source>
        <dbReference type="Google" id="ProtNLM"/>
    </source>
</evidence>
<keyword evidence="3" id="KW-1185">Reference proteome</keyword>
<proteinExistence type="predicted"/>
<evidence type="ECO:0000313" key="2">
    <source>
        <dbReference type="EMBL" id="MEN2790716.1"/>
    </source>
</evidence>
<dbReference type="RefSeq" id="WP_343890039.1">
    <property type="nucleotide sequence ID" value="NZ_BAAAEH010000028.1"/>
</dbReference>